<organism evidence="1 2">
    <name type="scientific">Bythopirellula goksoeyrii</name>
    <dbReference type="NCBI Taxonomy" id="1400387"/>
    <lineage>
        <taxon>Bacteria</taxon>
        <taxon>Pseudomonadati</taxon>
        <taxon>Planctomycetota</taxon>
        <taxon>Planctomycetia</taxon>
        <taxon>Pirellulales</taxon>
        <taxon>Lacipirellulaceae</taxon>
        <taxon>Bythopirellula</taxon>
    </lineage>
</organism>
<keyword evidence="2" id="KW-1185">Reference proteome</keyword>
<dbReference type="EMBL" id="CP042913">
    <property type="protein sequence ID" value="QEG35569.1"/>
    <property type="molecule type" value="Genomic_DNA"/>
</dbReference>
<dbReference type="InterPro" id="IPR038296">
    <property type="entry name" value="ParD_sf"/>
</dbReference>
<gene>
    <name evidence="1" type="primary">parD4</name>
    <name evidence="1" type="ORF">Pr1d_28700</name>
</gene>
<proteinExistence type="predicted"/>
<evidence type="ECO:0000313" key="1">
    <source>
        <dbReference type="EMBL" id="QEG35569.1"/>
    </source>
</evidence>
<dbReference type="Proteomes" id="UP000323917">
    <property type="component" value="Chromosome"/>
</dbReference>
<dbReference type="OrthoDB" id="515108at2"/>
<protein>
    <submittedName>
        <fullName evidence="1">Antitoxin ParD4</fullName>
    </submittedName>
</protein>
<name>A0A5B9QCN9_9BACT</name>
<evidence type="ECO:0000313" key="2">
    <source>
        <dbReference type="Proteomes" id="UP000323917"/>
    </source>
</evidence>
<reference evidence="1 2" key="1">
    <citation type="submission" date="2019-08" db="EMBL/GenBank/DDBJ databases">
        <title>Deep-cultivation of Planctomycetes and their phenomic and genomic characterization uncovers novel biology.</title>
        <authorList>
            <person name="Wiegand S."/>
            <person name="Jogler M."/>
            <person name="Boedeker C."/>
            <person name="Pinto D."/>
            <person name="Vollmers J."/>
            <person name="Rivas-Marin E."/>
            <person name="Kohn T."/>
            <person name="Peeters S.H."/>
            <person name="Heuer A."/>
            <person name="Rast P."/>
            <person name="Oberbeckmann S."/>
            <person name="Bunk B."/>
            <person name="Jeske O."/>
            <person name="Meyerdierks A."/>
            <person name="Storesund J.E."/>
            <person name="Kallscheuer N."/>
            <person name="Luecker S."/>
            <person name="Lage O.M."/>
            <person name="Pohl T."/>
            <person name="Merkel B.J."/>
            <person name="Hornburger P."/>
            <person name="Mueller R.-W."/>
            <person name="Bruemmer F."/>
            <person name="Labrenz M."/>
            <person name="Spormann A.M."/>
            <person name="Op den Camp H."/>
            <person name="Overmann J."/>
            <person name="Amann R."/>
            <person name="Jetten M.S.M."/>
            <person name="Mascher T."/>
            <person name="Medema M.H."/>
            <person name="Devos D.P."/>
            <person name="Kaster A.-K."/>
            <person name="Ovreas L."/>
            <person name="Rohde M."/>
            <person name="Galperin M.Y."/>
            <person name="Jogler C."/>
        </authorList>
    </citation>
    <scope>NUCLEOTIDE SEQUENCE [LARGE SCALE GENOMIC DNA]</scope>
    <source>
        <strain evidence="1 2">Pr1d</strain>
    </source>
</reference>
<sequence length="92" mass="10054">MSEFQINLPDAIGEYVGAQIAAGRFASPDQYVQALVAADQQHQKITREISDDPHVASLLEEGLASEPGRHWSPEVLAELKQKVTVQTMGKNP</sequence>
<dbReference type="KEGG" id="bgok:Pr1d_28700"/>
<dbReference type="Gene3D" id="6.10.10.120">
    <property type="entry name" value="Antitoxin ParD1-like"/>
    <property type="match status" value="1"/>
</dbReference>
<dbReference type="RefSeq" id="WP_148074069.1">
    <property type="nucleotide sequence ID" value="NZ_CP042913.1"/>
</dbReference>
<accession>A0A5B9QCN9</accession>
<dbReference type="AlphaFoldDB" id="A0A5B9QCN9"/>